<dbReference type="InterPro" id="IPR018076">
    <property type="entry name" value="T2SS_GspF_dom"/>
</dbReference>
<feature type="transmembrane region" description="Helical" evidence="8">
    <location>
        <begin position="176"/>
        <end position="203"/>
    </location>
</feature>
<organism evidence="10 11">
    <name type="scientific">Candidatus Accumulibacter phosphatis</name>
    <dbReference type="NCBI Taxonomy" id="327160"/>
    <lineage>
        <taxon>Bacteria</taxon>
        <taxon>Pseudomonadati</taxon>
        <taxon>Pseudomonadota</taxon>
        <taxon>Betaproteobacteria</taxon>
        <taxon>Candidatus Accumulibacter</taxon>
    </lineage>
</organism>
<dbReference type="PRINTS" id="PR00812">
    <property type="entry name" value="BCTERIALGSPF"/>
</dbReference>
<comment type="subcellular location">
    <subcellularLocation>
        <location evidence="1">Cell inner membrane</location>
        <topology evidence="1">Multi-pass membrane protein</topology>
    </subcellularLocation>
</comment>
<evidence type="ECO:0000256" key="1">
    <source>
        <dbReference type="ARBA" id="ARBA00004429"/>
    </source>
</evidence>
<dbReference type="InterPro" id="IPR042094">
    <property type="entry name" value="T2SS_GspF_sf"/>
</dbReference>
<evidence type="ECO:0000313" key="10">
    <source>
        <dbReference type="EMBL" id="KFB72274.1"/>
    </source>
</evidence>
<accession>A0A080M5D1</accession>
<evidence type="ECO:0000256" key="4">
    <source>
        <dbReference type="ARBA" id="ARBA00022519"/>
    </source>
</evidence>
<feature type="domain" description="Type II secretion system protein GspF" evidence="9">
    <location>
        <begin position="274"/>
        <end position="396"/>
    </location>
</feature>
<sequence length="407" mass="45511">MPNFAYKGRNAGGDLVEGSLEGANSGAIVDFLRGQGLTPVEIKETRATSPASHRNVTLFRQKISHIDLLLFSRQMHRLLKSGVPIMRSLSGLQEAAINPEMKRVIGEVRESLEGGRELSQTLARHPRVFSSFYLSMVRVGEATGLLDEIFFRLFEHLEFERYMREQVKSALRYPSFVVLVMVMALVIVNLFVIPAFAKVFAGFGAELPMLTRVLLGFSDFMVAYWPSLLLGVIACGIAFNFWRGTSRGRYDWDRMSLKFPIAGKILHKAALSRFARSFSLGMRSGVPVMQALSNSAQTVDNHYISRCIEGMRENIERGESLLRASISSGIFTPVVLQMVAVGEESGAVDDMMDEIGDMYRQEVEYELKTLSQQIEPILIVMLGIMVLILALGIFLPMWDLGKVAIKR</sequence>
<feature type="transmembrane region" description="Helical" evidence="8">
    <location>
        <begin position="223"/>
        <end position="242"/>
    </location>
</feature>
<dbReference type="FunFam" id="1.20.81.30:FF:000001">
    <property type="entry name" value="Type II secretion system protein F"/>
    <property type="match status" value="2"/>
</dbReference>
<dbReference type="PANTHER" id="PTHR30012">
    <property type="entry name" value="GENERAL SECRETION PATHWAY PROTEIN"/>
    <property type="match status" value="1"/>
</dbReference>
<evidence type="ECO:0000256" key="3">
    <source>
        <dbReference type="ARBA" id="ARBA00022475"/>
    </source>
</evidence>
<dbReference type="GO" id="GO:0005886">
    <property type="term" value="C:plasma membrane"/>
    <property type="evidence" value="ECO:0007669"/>
    <property type="project" value="UniProtKB-SubCell"/>
</dbReference>
<evidence type="ECO:0000256" key="8">
    <source>
        <dbReference type="SAM" id="Phobius"/>
    </source>
</evidence>
<dbReference type="InterPro" id="IPR003004">
    <property type="entry name" value="GspF/PilC"/>
</dbReference>
<keyword evidence="6 8" id="KW-1133">Transmembrane helix</keyword>
<dbReference type="EMBL" id="JDVG02000411">
    <property type="protein sequence ID" value="KFB72274.1"/>
    <property type="molecule type" value="Genomic_DNA"/>
</dbReference>
<name>A0A080M5D1_9PROT</name>
<evidence type="ECO:0000256" key="2">
    <source>
        <dbReference type="ARBA" id="ARBA00005745"/>
    </source>
</evidence>
<feature type="transmembrane region" description="Helical" evidence="8">
    <location>
        <begin position="377"/>
        <end position="398"/>
    </location>
</feature>
<evidence type="ECO:0000256" key="5">
    <source>
        <dbReference type="ARBA" id="ARBA00022692"/>
    </source>
</evidence>
<proteinExistence type="inferred from homology"/>
<dbReference type="GO" id="GO:0015628">
    <property type="term" value="P:protein secretion by the type II secretion system"/>
    <property type="evidence" value="ECO:0007669"/>
    <property type="project" value="TreeGrafter"/>
</dbReference>
<evidence type="ECO:0000313" key="11">
    <source>
        <dbReference type="Proteomes" id="UP000020077"/>
    </source>
</evidence>
<evidence type="ECO:0000259" key="9">
    <source>
        <dbReference type="Pfam" id="PF00482"/>
    </source>
</evidence>
<keyword evidence="4" id="KW-0997">Cell inner membrane</keyword>
<keyword evidence="5 8" id="KW-0812">Transmembrane</keyword>
<evidence type="ECO:0000256" key="7">
    <source>
        <dbReference type="ARBA" id="ARBA00023136"/>
    </source>
</evidence>
<dbReference type="PANTHER" id="PTHR30012:SF4">
    <property type="entry name" value="MSHA BIOGENESIS PROTEIN MSHG"/>
    <property type="match status" value="1"/>
</dbReference>
<evidence type="ECO:0000256" key="6">
    <source>
        <dbReference type="ARBA" id="ARBA00022989"/>
    </source>
</evidence>
<keyword evidence="7 8" id="KW-0472">Membrane</keyword>
<comment type="similarity">
    <text evidence="2">Belongs to the GSP F family.</text>
</comment>
<keyword evidence="3" id="KW-1003">Cell membrane</keyword>
<dbReference type="Pfam" id="PF00482">
    <property type="entry name" value="T2SSF"/>
    <property type="match status" value="2"/>
</dbReference>
<reference evidence="10 11" key="1">
    <citation type="submission" date="2014-02" db="EMBL/GenBank/DDBJ databases">
        <title>Expanding our view of genomic diversity in Candidatus Accumulibacter clades.</title>
        <authorList>
            <person name="Skennerton C.T."/>
            <person name="Barr J.J."/>
            <person name="Slater F.R."/>
            <person name="Bond P.L."/>
            <person name="Tyson G.W."/>
        </authorList>
    </citation>
    <scope>NUCLEOTIDE SEQUENCE [LARGE SCALE GENOMIC DNA]</scope>
    <source>
        <strain evidence="11">BA-91</strain>
    </source>
</reference>
<gene>
    <name evidence="10" type="primary">epsF_2</name>
    <name evidence="10" type="ORF">AW09_002528</name>
</gene>
<feature type="domain" description="Type II secretion system protein GspF" evidence="9">
    <location>
        <begin position="71"/>
        <end position="194"/>
    </location>
</feature>
<dbReference type="Proteomes" id="UP000020077">
    <property type="component" value="Unassembled WGS sequence"/>
</dbReference>
<dbReference type="Gene3D" id="1.20.81.30">
    <property type="entry name" value="Type II secretion system (T2SS), domain F"/>
    <property type="match status" value="2"/>
</dbReference>
<comment type="caution">
    <text evidence="10">The sequence shown here is derived from an EMBL/GenBank/DDBJ whole genome shotgun (WGS) entry which is preliminary data.</text>
</comment>
<dbReference type="AlphaFoldDB" id="A0A080M5D1"/>
<protein>
    <submittedName>
        <fullName evidence="10">General secretion pathway protein F</fullName>
    </submittedName>
</protein>